<protein>
    <submittedName>
        <fullName evidence="1">Uncharacterized protein</fullName>
    </submittedName>
</protein>
<accession>A0AAV7UIC9</accession>
<organism evidence="1 2">
    <name type="scientific">Pleurodeles waltl</name>
    <name type="common">Iberian ribbed newt</name>
    <dbReference type="NCBI Taxonomy" id="8319"/>
    <lineage>
        <taxon>Eukaryota</taxon>
        <taxon>Metazoa</taxon>
        <taxon>Chordata</taxon>
        <taxon>Craniata</taxon>
        <taxon>Vertebrata</taxon>
        <taxon>Euteleostomi</taxon>
        <taxon>Amphibia</taxon>
        <taxon>Batrachia</taxon>
        <taxon>Caudata</taxon>
        <taxon>Salamandroidea</taxon>
        <taxon>Salamandridae</taxon>
        <taxon>Pleurodelinae</taxon>
        <taxon>Pleurodeles</taxon>
    </lineage>
</organism>
<evidence type="ECO:0000313" key="2">
    <source>
        <dbReference type="Proteomes" id="UP001066276"/>
    </source>
</evidence>
<dbReference type="Proteomes" id="UP001066276">
    <property type="component" value="Chromosome 3_1"/>
</dbReference>
<comment type="caution">
    <text evidence="1">The sequence shown here is derived from an EMBL/GenBank/DDBJ whole genome shotgun (WGS) entry which is preliminary data.</text>
</comment>
<gene>
    <name evidence="1" type="ORF">NDU88_004895</name>
</gene>
<reference evidence="1" key="1">
    <citation type="journal article" date="2022" name="bioRxiv">
        <title>Sequencing and chromosome-scale assembly of the giantPleurodeles waltlgenome.</title>
        <authorList>
            <person name="Brown T."/>
            <person name="Elewa A."/>
            <person name="Iarovenko S."/>
            <person name="Subramanian E."/>
            <person name="Araus A.J."/>
            <person name="Petzold A."/>
            <person name="Susuki M."/>
            <person name="Suzuki K.-i.T."/>
            <person name="Hayashi T."/>
            <person name="Toyoda A."/>
            <person name="Oliveira C."/>
            <person name="Osipova E."/>
            <person name="Leigh N.D."/>
            <person name="Simon A."/>
            <person name="Yun M.H."/>
        </authorList>
    </citation>
    <scope>NUCLEOTIDE SEQUENCE</scope>
    <source>
        <strain evidence="1">20211129_DDA</strain>
        <tissue evidence="1">Liver</tissue>
    </source>
</reference>
<evidence type="ECO:0000313" key="1">
    <source>
        <dbReference type="EMBL" id="KAJ1188130.1"/>
    </source>
</evidence>
<keyword evidence="2" id="KW-1185">Reference proteome</keyword>
<dbReference type="EMBL" id="JANPWB010000005">
    <property type="protein sequence ID" value="KAJ1188130.1"/>
    <property type="molecule type" value="Genomic_DNA"/>
</dbReference>
<proteinExistence type="predicted"/>
<name>A0AAV7UIC9_PLEWA</name>
<dbReference type="AlphaFoldDB" id="A0AAV7UIC9"/>
<sequence>MKNCRSALRRTVDYTGRERLEAGPCGTGRRHRRPPATCSRFSALFAPGAAHTARARALARADWLLRSASKLSHAIGQFLVRYVGDGTMSHALGFNGSVKCIFGEGAVACLQIGGGGNAKLVEGFCEVYLFKSESENPLKLSCSIYFQHSTSAIVHVVGEGHSEIGPSRTWGRAAMYCVRASAWHEPNIRLCG</sequence>